<dbReference type="RefSeq" id="WP_192762997.1">
    <property type="nucleotide sequence ID" value="NZ_JADBDZ010000001.1"/>
</dbReference>
<gene>
    <name evidence="1" type="ORF">H4W34_006892</name>
</gene>
<organism evidence="1 2">
    <name type="scientific">Actinomadura algeriensis</name>
    <dbReference type="NCBI Taxonomy" id="1679523"/>
    <lineage>
        <taxon>Bacteria</taxon>
        <taxon>Bacillati</taxon>
        <taxon>Actinomycetota</taxon>
        <taxon>Actinomycetes</taxon>
        <taxon>Streptosporangiales</taxon>
        <taxon>Thermomonosporaceae</taxon>
        <taxon>Actinomadura</taxon>
    </lineage>
</organism>
<evidence type="ECO:0000313" key="2">
    <source>
        <dbReference type="Proteomes" id="UP000627838"/>
    </source>
</evidence>
<evidence type="ECO:0000313" key="1">
    <source>
        <dbReference type="EMBL" id="MBE1537059.1"/>
    </source>
</evidence>
<keyword evidence="2" id="KW-1185">Reference proteome</keyword>
<proteinExistence type="predicted"/>
<sequence>MKCEKCFGPLHECRDCNGGRASDFGNKLTCSKCTDGMVCGRDGKHWKK</sequence>
<accession>A0ABR9K380</accession>
<dbReference type="Proteomes" id="UP000627838">
    <property type="component" value="Unassembled WGS sequence"/>
</dbReference>
<comment type="caution">
    <text evidence="1">The sequence shown here is derived from an EMBL/GenBank/DDBJ whole genome shotgun (WGS) entry which is preliminary data.</text>
</comment>
<reference evidence="1 2" key="1">
    <citation type="submission" date="2020-10" db="EMBL/GenBank/DDBJ databases">
        <title>Sequencing the genomes of 1000 actinobacteria strains.</title>
        <authorList>
            <person name="Klenk H.-P."/>
        </authorList>
    </citation>
    <scope>NUCLEOTIDE SEQUENCE [LARGE SCALE GENOMIC DNA]</scope>
    <source>
        <strain evidence="1 2">DSM 46744</strain>
    </source>
</reference>
<protein>
    <submittedName>
        <fullName evidence="1">Zn-finger protein</fullName>
    </submittedName>
</protein>
<name>A0ABR9K380_9ACTN</name>
<dbReference type="EMBL" id="JADBDZ010000001">
    <property type="protein sequence ID" value="MBE1537059.1"/>
    <property type="molecule type" value="Genomic_DNA"/>
</dbReference>